<reference evidence="2" key="1">
    <citation type="submission" date="2022-12" db="EMBL/GenBank/DDBJ databases">
        <title>Polyphasic identification of a Novel Hot-Spring Cyanobacterium Ocullathermofonsia sinensis gen nov. sp. nov. and Genomic Insights on its Adaptations to the Thermal Habitat.</title>
        <authorList>
            <person name="Daroch M."/>
            <person name="Tang J."/>
            <person name="Jiang Y."/>
        </authorList>
    </citation>
    <scope>NUCLEOTIDE SEQUENCE</scope>
    <source>
        <strain evidence="2">PKUAC-SCTA174</strain>
    </source>
</reference>
<dbReference type="Pfam" id="PF01844">
    <property type="entry name" value="HNH"/>
    <property type="match status" value="1"/>
</dbReference>
<evidence type="ECO:0000313" key="3">
    <source>
        <dbReference type="Proteomes" id="UP001163152"/>
    </source>
</evidence>
<dbReference type="PANTHER" id="PTHR33877:SF1">
    <property type="entry name" value="TYPE IV METHYL-DIRECTED RESTRICTION ENZYME ECOKMCRA"/>
    <property type="match status" value="1"/>
</dbReference>
<protein>
    <submittedName>
        <fullName evidence="2">HNH endonuclease</fullName>
    </submittedName>
</protein>
<proteinExistence type="predicted"/>
<dbReference type="GO" id="GO:0003676">
    <property type="term" value="F:nucleic acid binding"/>
    <property type="evidence" value="ECO:0007669"/>
    <property type="project" value="InterPro"/>
</dbReference>
<accession>A0A9E8ZA40</accession>
<dbReference type="RefSeq" id="WP_233745964.1">
    <property type="nucleotide sequence ID" value="NZ_CP113797.1"/>
</dbReference>
<dbReference type="EMBL" id="CP113797">
    <property type="protein sequence ID" value="WAL59106.1"/>
    <property type="molecule type" value="Genomic_DNA"/>
</dbReference>
<organism evidence="2 3">
    <name type="scientific">Thermocoleostomius sinensis A174</name>
    <dbReference type="NCBI Taxonomy" id="2016057"/>
    <lineage>
        <taxon>Bacteria</taxon>
        <taxon>Bacillati</taxon>
        <taxon>Cyanobacteriota</taxon>
        <taxon>Cyanophyceae</taxon>
        <taxon>Oculatellales</taxon>
        <taxon>Oculatellaceae</taxon>
        <taxon>Thermocoleostomius</taxon>
    </lineage>
</organism>
<evidence type="ECO:0000259" key="1">
    <source>
        <dbReference type="SMART" id="SM00507"/>
    </source>
</evidence>
<feature type="domain" description="HNH nuclease" evidence="1">
    <location>
        <begin position="6"/>
        <end position="61"/>
    </location>
</feature>
<keyword evidence="3" id="KW-1185">Reference proteome</keyword>
<dbReference type="AlphaFoldDB" id="A0A9E8ZA40"/>
<dbReference type="Gene3D" id="1.10.30.50">
    <property type="match status" value="1"/>
</dbReference>
<dbReference type="GO" id="GO:0004519">
    <property type="term" value="F:endonuclease activity"/>
    <property type="evidence" value="ECO:0007669"/>
    <property type="project" value="UniProtKB-KW"/>
</dbReference>
<dbReference type="SMART" id="SM00507">
    <property type="entry name" value="HNHc"/>
    <property type="match status" value="1"/>
</dbReference>
<evidence type="ECO:0000313" key="2">
    <source>
        <dbReference type="EMBL" id="WAL59106.1"/>
    </source>
</evidence>
<gene>
    <name evidence="2" type="ORF">OXH18_18285</name>
</gene>
<keyword evidence="2" id="KW-0378">Hydrolase</keyword>
<dbReference type="InterPro" id="IPR003615">
    <property type="entry name" value="HNH_nuc"/>
</dbReference>
<dbReference type="CDD" id="cd00085">
    <property type="entry name" value="HNHc"/>
    <property type="match status" value="1"/>
</dbReference>
<dbReference type="KEGG" id="tsin:OXH18_18285"/>
<dbReference type="Proteomes" id="UP001163152">
    <property type="component" value="Chromosome"/>
</dbReference>
<dbReference type="InterPro" id="IPR052892">
    <property type="entry name" value="NA-targeting_endonuclease"/>
</dbReference>
<name>A0A9E8ZA40_9CYAN</name>
<dbReference type="PANTHER" id="PTHR33877">
    <property type="entry name" value="SLL1193 PROTEIN"/>
    <property type="match status" value="1"/>
</dbReference>
<sequence>MPISDEVRQAIRERANYICEYCHSPERLSANRFTVDHVIPKSLGGSDALDNLALACRRCNERRYNFVAGIDPETQEIVPIFNPRKQKWAEHFVWQDKGVVIGGTTPIGRATCLRLDLNDTRYPEEDSIRATRRFWIQTGLHPPAGDPCQA</sequence>
<keyword evidence="2" id="KW-0255">Endonuclease</keyword>
<keyword evidence="2" id="KW-0540">Nuclease</keyword>
<dbReference type="GO" id="GO:0008270">
    <property type="term" value="F:zinc ion binding"/>
    <property type="evidence" value="ECO:0007669"/>
    <property type="project" value="InterPro"/>
</dbReference>
<dbReference type="InterPro" id="IPR002711">
    <property type="entry name" value="HNH"/>
</dbReference>